<organism evidence="2 3">
    <name type="scientific">Vagococcus vulneris</name>
    <dbReference type="NCBI Taxonomy" id="1977869"/>
    <lineage>
        <taxon>Bacteria</taxon>
        <taxon>Bacillati</taxon>
        <taxon>Bacillota</taxon>
        <taxon>Bacilli</taxon>
        <taxon>Lactobacillales</taxon>
        <taxon>Enterococcaceae</taxon>
        <taxon>Vagococcus</taxon>
    </lineage>
</organism>
<name>A0A430A1Y3_9ENTE</name>
<dbReference type="RefSeq" id="WP_125982777.1">
    <property type="nucleotide sequence ID" value="NZ_NGJS01000001.1"/>
</dbReference>
<dbReference type="OrthoDB" id="2168040at2"/>
<evidence type="ECO:0000259" key="1">
    <source>
        <dbReference type="Pfam" id="PF14493"/>
    </source>
</evidence>
<protein>
    <recommendedName>
        <fullName evidence="1">Helicase Helix-turn-helix domain-containing protein</fullName>
    </recommendedName>
</protein>
<dbReference type="AlphaFoldDB" id="A0A430A1Y3"/>
<dbReference type="InterPro" id="IPR029491">
    <property type="entry name" value="Helicase_HTH"/>
</dbReference>
<evidence type="ECO:0000313" key="2">
    <source>
        <dbReference type="EMBL" id="RSU00451.1"/>
    </source>
</evidence>
<evidence type="ECO:0000313" key="3">
    <source>
        <dbReference type="Proteomes" id="UP000287857"/>
    </source>
</evidence>
<feature type="domain" description="Helicase Helix-turn-helix" evidence="1">
    <location>
        <begin position="246"/>
        <end position="339"/>
    </location>
</feature>
<accession>A0A430A1Y3</accession>
<dbReference type="Pfam" id="PF14493">
    <property type="entry name" value="HTH_40"/>
    <property type="match status" value="1"/>
</dbReference>
<sequence>MDLFILSCFKHQRLSRYSTLYHLLVGKKTASVLIYGYFNNILPFFKLFPDLNENDFKRIISKLIKEKLLVSSDNNLIKISPKGLDALHQAYLPTVSSLSGLTYGKIDQTFWTSLLLAVQVFSEKRYDQSNYLPIETNAFKLYSFKKWYRKQPANSAILFGKEWLKLSEHMEASELTILVNQLSGHQHIGYTLEQIAYKQQTSVLFMYIEFKNSLHKLIEIIQMHPQKFLIFNSLLSNELIYRRSDTASSTYQTFLKNASIAETAKERRLKVSTVTDHLLESVLQNHDKQFFLNTVYQWDCLKKLNLFRESQNTSFYSWRYSDVKEAIPELSFFEFRLFQIKLKEDEINGN</sequence>
<gene>
    <name evidence="2" type="ORF">CBF37_00110</name>
</gene>
<dbReference type="EMBL" id="NGJS01000001">
    <property type="protein sequence ID" value="RSU00451.1"/>
    <property type="molecule type" value="Genomic_DNA"/>
</dbReference>
<comment type="caution">
    <text evidence="2">The sequence shown here is derived from an EMBL/GenBank/DDBJ whole genome shotgun (WGS) entry which is preliminary data.</text>
</comment>
<dbReference type="Proteomes" id="UP000287857">
    <property type="component" value="Unassembled WGS sequence"/>
</dbReference>
<keyword evidence="3" id="KW-1185">Reference proteome</keyword>
<reference evidence="2 3" key="1">
    <citation type="submission" date="2017-05" db="EMBL/GenBank/DDBJ databases">
        <title>Vagococcus spp. assemblies.</title>
        <authorList>
            <person name="Gulvik C.A."/>
        </authorList>
    </citation>
    <scope>NUCLEOTIDE SEQUENCE [LARGE SCALE GENOMIC DNA]</scope>
    <source>
        <strain evidence="2 3">SS1995</strain>
    </source>
</reference>
<proteinExistence type="predicted"/>